<name>A0AAE0Y7T0_9GAST</name>
<organism evidence="1 2">
    <name type="scientific">Elysia crispata</name>
    <name type="common">lettuce slug</name>
    <dbReference type="NCBI Taxonomy" id="231223"/>
    <lineage>
        <taxon>Eukaryota</taxon>
        <taxon>Metazoa</taxon>
        <taxon>Spiralia</taxon>
        <taxon>Lophotrochozoa</taxon>
        <taxon>Mollusca</taxon>
        <taxon>Gastropoda</taxon>
        <taxon>Heterobranchia</taxon>
        <taxon>Euthyneura</taxon>
        <taxon>Panpulmonata</taxon>
        <taxon>Sacoglossa</taxon>
        <taxon>Placobranchoidea</taxon>
        <taxon>Plakobranchidae</taxon>
        <taxon>Elysia</taxon>
    </lineage>
</organism>
<evidence type="ECO:0000313" key="2">
    <source>
        <dbReference type="Proteomes" id="UP001283361"/>
    </source>
</evidence>
<proteinExistence type="predicted"/>
<dbReference type="Proteomes" id="UP001283361">
    <property type="component" value="Unassembled WGS sequence"/>
</dbReference>
<keyword evidence="2" id="KW-1185">Reference proteome</keyword>
<evidence type="ECO:0000313" key="1">
    <source>
        <dbReference type="EMBL" id="KAK3735551.1"/>
    </source>
</evidence>
<accession>A0AAE0Y7T0</accession>
<sequence>MIISKFSKFRVCIGYPRADISKCSFINLVTLFSGSQTCSVFKPYSYNAPNLYSVPGHFLYLEYKKPSVNDTNNCLSTRDFAVNQLPLRPLMAVTSVTTHGSCLRDHSRQLPLRPLMPVASETTNGSYLCDRSWQLPL</sequence>
<reference evidence="1" key="1">
    <citation type="journal article" date="2023" name="G3 (Bethesda)">
        <title>A reference genome for the long-term kleptoplast-retaining sea slug Elysia crispata morphotype clarki.</title>
        <authorList>
            <person name="Eastman K.E."/>
            <person name="Pendleton A.L."/>
            <person name="Shaikh M.A."/>
            <person name="Suttiyut T."/>
            <person name="Ogas R."/>
            <person name="Tomko P."/>
            <person name="Gavelis G."/>
            <person name="Widhalm J.R."/>
            <person name="Wisecaver J.H."/>
        </authorList>
    </citation>
    <scope>NUCLEOTIDE SEQUENCE</scope>
    <source>
        <strain evidence="1">ECLA1</strain>
    </source>
</reference>
<dbReference type="EMBL" id="JAWDGP010006781">
    <property type="protein sequence ID" value="KAK3735551.1"/>
    <property type="molecule type" value="Genomic_DNA"/>
</dbReference>
<comment type="caution">
    <text evidence="1">The sequence shown here is derived from an EMBL/GenBank/DDBJ whole genome shotgun (WGS) entry which is preliminary data.</text>
</comment>
<gene>
    <name evidence="1" type="ORF">RRG08_054125</name>
</gene>
<dbReference type="AlphaFoldDB" id="A0AAE0Y7T0"/>
<protein>
    <submittedName>
        <fullName evidence="1">Uncharacterized protein</fullName>
    </submittedName>
</protein>